<dbReference type="SUPFAM" id="SSF52821">
    <property type="entry name" value="Rhodanese/Cell cycle control phosphatase"/>
    <property type="match status" value="1"/>
</dbReference>
<dbReference type="Proteomes" id="UP000425960">
    <property type="component" value="Chromosome"/>
</dbReference>
<dbReference type="RefSeq" id="WP_173179469.1">
    <property type="nucleotide sequence ID" value="NZ_AP021876.1"/>
</dbReference>
<evidence type="ECO:0000256" key="1">
    <source>
        <dbReference type="SAM" id="SignalP"/>
    </source>
</evidence>
<dbReference type="SMART" id="SM00450">
    <property type="entry name" value="RHOD"/>
    <property type="match status" value="1"/>
</dbReference>
<dbReference type="Pfam" id="PF00581">
    <property type="entry name" value="Rhodanese"/>
    <property type="match status" value="1"/>
</dbReference>
<dbReference type="Gene3D" id="3.40.250.10">
    <property type="entry name" value="Rhodanese-like domain"/>
    <property type="match status" value="1"/>
</dbReference>
<evidence type="ECO:0000259" key="2">
    <source>
        <dbReference type="PROSITE" id="PS50206"/>
    </source>
</evidence>
<gene>
    <name evidence="3" type="ORF">DSCO28_30580</name>
</gene>
<reference evidence="3 4" key="1">
    <citation type="submission" date="2019-11" db="EMBL/GenBank/DDBJ databases">
        <title>Comparative genomics of hydrocarbon-degrading Desulfosarcina strains.</title>
        <authorList>
            <person name="Watanabe M."/>
            <person name="Kojima H."/>
            <person name="Fukui M."/>
        </authorList>
    </citation>
    <scope>NUCLEOTIDE SEQUENCE [LARGE SCALE GENOMIC DNA]</scope>
    <source>
        <strain evidence="3 4">28bB2T</strain>
    </source>
</reference>
<dbReference type="KEGG" id="dov:DSCO28_30580"/>
<keyword evidence="1" id="KW-0732">Signal</keyword>
<feature type="domain" description="Rhodanese" evidence="2">
    <location>
        <begin position="48"/>
        <end position="158"/>
    </location>
</feature>
<dbReference type="InterPro" id="IPR001763">
    <property type="entry name" value="Rhodanese-like_dom"/>
</dbReference>
<proteinExistence type="predicted"/>
<feature type="chain" id="PRO_5024465993" description="Rhodanese domain-containing protein" evidence="1">
    <location>
        <begin position="22"/>
        <end position="190"/>
    </location>
</feature>
<dbReference type="InterPro" id="IPR036873">
    <property type="entry name" value="Rhodanese-like_dom_sf"/>
</dbReference>
<dbReference type="PROSITE" id="PS50206">
    <property type="entry name" value="RHODANESE_3"/>
    <property type="match status" value="1"/>
</dbReference>
<protein>
    <recommendedName>
        <fullName evidence="2">Rhodanese domain-containing protein</fullName>
    </recommendedName>
</protein>
<feature type="signal peptide" evidence="1">
    <location>
        <begin position="1"/>
        <end position="21"/>
    </location>
</feature>
<name>A0A5K7ZK02_9BACT</name>
<organism evidence="3 4">
    <name type="scientific">Desulfosarcina ovata subsp. sediminis</name>
    <dbReference type="NCBI Taxonomy" id="885957"/>
    <lineage>
        <taxon>Bacteria</taxon>
        <taxon>Pseudomonadati</taxon>
        <taxon>Thermodesulfobacteriota</taxon>
        <taxon>Desulfobacteria</taxon>
        <taxon>Desulfobacterales</taxon>
        <taxon>Desulfosarcinaceae</taxon>
        <taxon>Desulfosarcina</taxon>
    </lineage>
</organism>
<dbReference type="AlphaFoldDB" id="A0A5K7ZK02"/>
<evidence type="ECO:0000313" key="3">
    <source>
        <dbReference type="EMBL" id="BBO82492.1"/>
    </source>
</evidence>
<evidence type="ECO:0000313" key="4">
    <source>
        <dbReference type="Proteomes" id="UP000425960"/>
    </source>
</evidence>
<sequence length="190" mass="21512">MKTRVLGVMACLLLFGGSVYAGYRYEVKAEHEAGNVTPSQAYAMVKKDPQHTFIVDTRSRPEYQLIGHPVGSVNIPKKFWNSNLGEKEYDLVDNSNFENDLLSRFNPKTDKLIFMCRSGKRSCLSCKAAIHAGWDPKQVCNMLGGFEGDKIKNADSIYDGQRKVGGWKNEGLPWTYHIDKKLVYRADLKQ</sequence>
<dbReference type="EMBL" id="AP021876">
    <property type="protein sequence ID" value="BBO82492.1"/>
    <property type="molecule type" value="Genomic_DNA"/>
</dbReference>
<accession>A0A5K7ZK02</accession>